<dbReference type="InterPro" id="IPR025549">
    <property type="entry name" value="YjzC"/>
</dbReference>
<comment type="caution">
    <text evidence="2">The sequence shown here is derived from an EMBL/GenBank/DDBJ whole genome shotgun (WGS) entry which is preliminary data.</text>
</comment>
<name>A0ABV8JCM5_9BACL</name>
<accession>A0ABV8JCM5</accession>
<organism evidence="2 3">
    <name type="scientific">Salinithrix halophila</name>
    <dbReference type="NCBI Taxonomy" id="1485204"/>
    <lineage>
        <taxon>Bacteria</taxon>
        <taxon>Bacillati</taxon>
        <taxon>Bacillota</taxon>
        <taxon>Bacilli</taxon>
        <taxon>Bacillales</taxon>
        <taxon>Thermoactinomycetaceae</taxon>
        <taxon>Salinithrix</taxon>
    </lineage>
</organism>
<evidence type="ECO:0000256" key="1">
    <source>
        <dbReference type="SAM" id="MobiDB-lite"/>
    </source>
</evidence>
<keyword evidence="3" id="KW-1185">Reference proteome</keyword>
<protein>
    <submittedName>
        <fullName evidence="2">YjzC family protein</fullName>
    </submittedName>
</protein>
<dbReference type="Proteomes" id="UP001595843">
    <property type="component" value="Unassembled WGS sequence"/>
</dbReference>
<dbReference type="Pfam" id="PF14168">
    <property type="entry name" value="YjzC"/>
    <property type="match status" value="1"/>
</dbReference>
<gene>
    <name evidence="2" type="ORF">ACFOUO_06035</name>
</gene>
<proteinExistence type="predicted"/>
<feature type="region of interest" description="Disordered" evidence="1">
    <location>
        <begin position="1"/>
        <end position="87"/>
    </location>
</feature>
<sequence length="87" mass="9243">MGQKGGEKRASQRSNPATGSGSSGRNSGSERFKTGEKAPETAKYELAGLVHDTSKSAQGEETIKLEKNEQFPPDPASNEAAYWVKAS</sequence>
<dbReference type="RefSeq" id="WP_380703287.1">
    <property type="nucleotide sequence ID" value="NZ_JBHSAP010000007.1"/>
</dbReference>
<reference evidence="3" key="1">
    <citation type="journal article" date="2019" name="Int. J. Syst. Evol. Microbiol.">
        <title>The Global Catalogue of Microorganisms (GCM) 10K type strain sequencing project: providing services to taxonomists for standard genome sequencing and annotation.</title>
        <authorList>
            <consortium name="The Broad Institute Genomics Platform"/>
            <consortium name="The Broad Institute Genome Sequencing Center for Infectious Disease"/>
            <person name="Wu L."/>
            <person name="Ma J."/>
        </authorList>
    </citation>
    <scope>NUCLEOTIDE SEQUENCE [LARGE SCALE GENOMIC DNA]</scope>
    <source>
        <strain evidence="3">IBRC-M 10813</strain>
    </source>
</reference>
<evidence type="ECO:0000313" key="3">
    <source>
        <dbReference type="Proteomes" id="UP001595843"/>
    </source>
</evidence>
<evidence type="ECO:0000313" key="2">
    <source>
        <dbReference type="EMBL" id="MFC4076369.1"/>
    </source>
</evidence>
<feature type="compositionally biased region" description="Basic and acidic residues" evidence="1">
    <location>
        <begin position="1"/>
        <end position="10"/>
    </location>
</feature>
<dbReference type="EMBL" id="JBHSAP010000007">
    <property type="protein sequence ID" value="MFC4076369.1"/>
    <property type="molecule type" value="Genomic_DNA"/>
</dbReference>
<feature type="compositionally biased region" description="Basic and acidic residues" evidence="1">
    <location>
        <begin position="28"/>
        <end position="43"/>
    </location>
</feature>